<name>A0A9W9HJA8_9EURO</name>
<dbReference type="GeneID" id="81400910"/>
<dbReference type="AlphaFoldDB" id="A0A9W9HJA8"/>
<keyword evidence="3" id="KW-1185">Reference proteome</keyword>
<accession>A0A9W9HJA8</accession>
<reference evidence="2" key="1">
    <citation type="submission" date="2022-11" db="EMBL/GenBank/DDBJ databases">
        <authorList>
            <person name="Petersen C."/>
        </authorList>
    </citation>
    <scope>NUCLEOTIDE SEQUENCE</scope>
    <source>
        <strain evidence="2">IBT 22155</strain>
    </source>
</reference>
<reference evidence="2" key="2">
    <citation type="journal article" date="2023" name="IMA Fungus">
        <title>Comparative genomic study of the Penicillium genus elucidates a diverse pangenome and 15 lateral gene transfer events.</title>
        <authorList>
            <person name="Petersen C."/>
            <person name="Sorensen T."/>
            <person name="Nielsen M.R."/>
            <person name="Sondergaard T.E."/>
            <person name="Sorensen J.L."/>
            <person name="Fitzpatrick D.A."/>
            <person name="Frisvad J.C."/>
            <person name="Nielsen K.L."/>
        </authorList>
    </citation>
    <scope>NUCLEOTIDE SEQUENCE</scope>
    <source>
        <strain evidence="2">IBT 22155</strain>
    </source>
</reference>
<protein>
    <submittedName>
        <fullName evidence="2">Uncharacterized protein</fullName>
    </submittedName>
</protein>
<dbReference type="EMBL" id="JAPQKL010000001">
    <property type="protein sequence ID" value="KAJ5146432.1"/>
    <property type="molecule type" value="Genomic_DNA"/>
</dbReference>
<sequence>MSVQPTPIEIINLIEDTPSPPPSQGIYIPRRYTPLNDDDDDDDDAQPSFQLSGTTLARRGDRITRDLGHRPPTSQRQRAAVPSGIAARSSGPRRKAQPTNDPQTAARVRTAINFYSQTVTGGKDGTFQEINMYIS</sequence>
<feature type="compositionally biased region" description="Acidic residues" evidence="1">
    <location>
        <begin position="36"/>
        <end position="45"/>
    </location>
</feature>
<dbReference type="RefSeq" id="XP_056526906.1">
    <property type="nucleotide sequence ID" value="XM_056661740.1"/>
</dbReference>
<gene>
    <name evidence="2" type="ORF">N7515_000996</name>
</gene>
<feature type="region of interest" description="Disordered" evidence="1">
    <location>
        <begin position="13"/>
        <end position="106"/>
    </location>
</feature>
<evidence type="ECO:0000313" key="3">
    <source>
        <dbReference type="Proteomes" id="UP001149079"/>
    </source>
</evidence>
<evidence type="ECO:0000256" key="1">
    <source>
        <dbReference type="SAM" id="MobiDB-lite"/>
    </source>
</evidence>
<proteinExistence type="predicted"/>
<comment type="caution">
    <text evidence="2">The sequence shown here is derived from an EMBL/GenBank/DDBJ whole genome shotgun (WGS) entry which is preliminary data.</text>
</comment>
<organism evidence="2 3">
    <name type="scientific">Penicillium bovifimosum</name>
    <dbReference type="NCBI Taxonomy" id="126998"/>
    <lineage>
        <taxon>Eukaryota</taxon>
        <taxon>Fungi</taxon>
        <taxon>Dikarya</taxon>
        <taxon>Ascomycota</taxon>
        <taxon>Pezizomycotina</taxon>
        <taxon>Eurotiomycetes</taxon>
        <taxon>Eurotiomycetidae</taxon>
        <taxon>Eurotiales</taxon>
        <taxon>Aspergillaceae</taxon>
        <taxon>Penicillium</taxon>
    </lineage>
</organism>
<evidence type="ECO:0000313" key="2">
    <source>
        <dbReference type="EMBL" id="KAJ5146432.1"/>
    </source>
</evidence>
<dbReference type="Proteomes" id="UP001149079">
    <property type="component" value="Unassembled WGS sequence"/>
</dbReference>
<feature type="compositionally biased region" description="Basic and acidic residues" evidence="1">
    <location>
        <begin position="58"/>
        <end position="69"/>
    </location>
</feature>